<proteinExistence type="predicted"/>
<reference evidence="3 4" key="1">
    <citation type="submission" date="2017-09" db="EMBL/GenBank/DDBJ databases">
        <title>Genomic, metabolic, and phenotypic characteristics of bacterial isolates from the natural microbiome of the model nematode Caenorhabditis elegans.</title>
        <authorList>
            <person name="Zimmermann J."/>
            <person name="Obeng N."/>
            <person name="Yang W."/>
            <person name="Obeng O."/>
            <person name="Kissoyan K."/>
            <person name="Pees B."/>
            <person name="Dirksen P."/>
            <person name="Hoppner M."/>
            <person name="Franke A."/>
            <person name="Rosenstiel P."/>
            <person name="Leippe M."/>
            <person name="Dierking K."/>
            <person name="Kaleta C."/>
            <person name="Schulenburg H."/>
        </authorList>
    </citation>
    <scope>NUCLEOTIDE SEQUENCE [LARGE SCALE GENOMIC DNA]</scope>
    <source>
        <strain evidence="3 4">MYb73</strain>
    </source>
</reference>
<name>A0A2S0IB96_9BURK</name>
<organism evidence="3 4">
    <name type="scientific">Achromobacter spanius</name>
    <dbReference type="NCBI Taxonomy" id="217203"/>
    <lineage>
        <taxon>Bacteria</taxon>
        <taxon>Pseudomonadati</taxon>
        <taxon>Pseudomonadota</taxon>
        <taxon>Betaproteobacteria</taxon>
        <taxon>Burkholderiales</taxon>
        <taxon>Alcaligenaceae</taxon>
        <taxon>Achromobacter</taxon>
    </lineage>
</organism>
<sequence>MTGAGMPIDPRIAGEAADWLVRLHSGHFSESDRLACERWRQRSDEHDRAWTRAQAVLAKLGGLPPGLGRATVHATASRRAGLKALAGLIVAAPAGWLAWRAAPAQWTADYATRSGERRRIELPDGAILVLNTASAVDLAYDAAQRLVWLREGEILLRSAHSGAADPRPLRVRTAEGSAQALGTYFSVRQMDARTRVAVIEGRVRVQPRAGTAGLVLEPGQRVDFSAAAVQAPAASLHSPAAWLDGVLYADNQRLGDFLQELGRYRPGVLRCDPAVADLRISGGFQTDDTDAALLAVARSLPVRVVTRTRYWVSVVPA</sequence>
<dbReference type="Gene3D" id="2.60.120.1440">
    <property type="match status" value="1"/>
</dbReference>
<evidence type="ECO:0000313" key="3">
    <source>
        <dbReference type="EMBL" id="AVJ29303.1"/>
    </source>
</evidence>
<protein>
    <submittedName>
        <fullName evidence="3">Iron dicitrate transport regulator FecR</fullName>
    </submittedName>
</protein>
<dbReference type="PIRSF" id="PIRSF018266">
    <property type="entry name" value="FecR"/>
    <property type="match status" value="1"/>
</dbReference>
<feature type="domain" description="FecR N-terminal" evidence="2">
    <location>
        <begin position="15"/>
        <end position="56"/>
    </location>
</feature>
<dbReference type="OrthoDB" id="1100567at2"/>
<evidence type="ECO:0000313" key="4">
    <source>
        <dbReference type="Proteomes" id="UP000239477"/>
    </source>
</evidence>
<dbReference type="InterPro" id="IPR032623">
    <property type="entry name" value="FecR_N"/>
</dbReference>
<dbReference type="InterPro" id="IPR012373">
    <property type="entry name" value="Ferrdict_sens_TM"/>
</dbReference>
<dbReference type="Pfam" id="PF04773">
    <property type="entry name" value="FecR"/>
    <property type="match status" value="1"/>
</dbReference>
<dbReference type="EMBL" id="CP023270">
    <property type="protein sequence ID" value="AVJ29303.1"/>
    <property type="molecule type" value="Genomic_DNA"/>
</dbReference>
<dbReference type="GO" id="GO:0016989">
    <property type="term" value="F:sigma factor antagonist activity"/>
    <property type="evidence" value="ECO:0007669"/>
    <property type="project" value="TreeGrafter"/>
</dbReference>
<keyword evidence="4" id="KW-1185">Reference proteome</keyword>
<dbReference type="Proteomes" id="UP000239477">
    <property type="component" value="Chromosome"/>
</dbReference>
<dbReference type="PANTHER" id="PTHR30273:SF2">
    <property type="entry name" value="PROTEIN FECR"/>
    <property type="match status" value="1"/>
</dbReference>
<accession>A0A2S0IB96</accession>
<evidence type="ECO:0000259" key="1">
    <source>
        <dbReference type="Pfam" id="PF04773"/>
    </source>
</evidence>
<dbReference type="PANTHER" id="PTHR30273">
    <property type="entry name" value="PERIPLASMIC SIGNAL SENSOR AND SIGMA FACTOR ACTIVATOR FECR-RELATED"/>
    <property type="match status" value="1"/>
</dbReference>
<dbReference type="AlphaFoldDB" id="A0A2S0IB96"/>
<feature type="domain" description="FecR protein" evidence="1">
    <location>
        <begin position="109"/>
        <end position="204"/>
    </location>
</feature>
<gene>
    <name evidence="3" type="ORF">CLM73_20545</name>
</gene>
<evidence type="ECO:0000259" key="2">
    <source>
        <dbReference type="Pfam" id="PF16220"/>
    </source>
</evidence>
<dbReference type="InterPro" id="IPR006860">
    <property type="entry name" value="FecR"/>
</dbReference>
<dbReference type="Pfam" id="PF16220">
    <property type="entry name" value="DUF4880"/>
    <property type="match status" value="1"/>
</dbReference>